<dbReference type="PANTHER" id="PTHR30399">
    <property type="entry name" value="UNCHARACTERIZED PROTEIN YGJP"/>
    <property type="match status" value="1"/>
</dbReference>
<dbReference type="Gene3D" id="3.30.2010.10">
    <property type="entry name" value="Metalloproteases ('zincins'), catalytic domain"/>
    <property type="match status" value="1"/>
</dbReference>
<dbReference type="OrthoDB" id="9795402at2"/>
<evidence type="ECO:0000313" key="3">
    <source>
        <dbReference type="Proteomes" id="UP000002572"/>
    </source>
</evidence>
<feature type="domain" description="YgjP-like metallopeptidase" evidence="1">
    <location>
        <begin position="17"/>
        <end position="218"/>
    </location>
</feature>
<dbReference type="KEGG" id="din:Selin_0245"/>
<organism evidence="2 3">
    <name type="scientific">Desulfurispirillum indicum (strain ATCC BAA-1389 / DSM 22839 / S5)</name>
    <dbReference type="NCBI Taxonomy" id="653733"/>
    <lineage>
        <taxon>Bacteria</taxon>
        <taxon>Pseudomonadati</taxon>
        <taxon>Chrysiogenota</taxon>
        <taxon>Chrysiogenia</taxon>
        <taxon>Chrysiogenales</taxon>
        <taxon>Chrysiogenaceae</taxon>
        <taxon>Desulfurispirillum</taxon>
    </lineage>
</organism>
<keyword evidence="3" id="KW-1185">Reference proteome</keyword>
<dbReference type="AlphaFoldDB" id="E6W6K1"/>
<dbReference type="HOGENOM" id="CLU_065947_2_2_0"/>
<dbReference type="RefSeq" id="WP_013504890.1">
    <property type="nucleotide sequence ID" value="NC_014836.1"/>
</dbReference>
<name>E6W6K1_DESIS</name>
<proteinExistence type="predicted"/>
<gene>
    <name evidence="2" type="ordered locus">Selin_0245</name>
</gene>
<dbReference type="CDD" id="cd07344">
    <property type="entry name" value="M48_yhfN_like"/>
    <property type="match status" value="1"/>
</dbReference>
<dbReference type="InterPro" id="IPR002725">
    <property type="entry name" value="YgjP-like_metallopeptidase"/>
</dbReference>
<sequence>MRSEHLTISRHRGARCIRARVSPEGIRVTAPVRTPAAAIDLFVQTHWDHLQQTFEELSRHMRHITWEPGSQVPYLGQWYELERSCGACLRGSVGIRAEKLVVIPALGGNRSLGEQVAAWYRQQAKSHIFGRCSHYAREMGVSYEAIRVKDQSTRWGSCSSRGNLNFNWKLVTMPPFVLDYVVVHELAHRRHLNHGAEFWTLVQRHSSRVEEARAYLKSYNLVFA</sequence>
<dbReference type="InterPro" id="IPR053136">
    <property type="entry name" value="UTP_pyrophosphatase-like"/>
</dbReference>
<dbReference type="eggNOG" id="COG1451">
    <property type="taxonomic scope" value="Bacteria"/>
</dbReference>
<dbReference type="EMBL" id="CP002432">
    <property type="protein sequence ID" value="ADU65001.1"/>
    <property type="molecule type" value="Genomic_DNA"/>
</dbReference>
<dbReference type="Proteomes" id="UP000002572">
    <property type="component" value="Chromosome"/>
</dbReference>
<dbReference type="InParanoid" id="E6W6K1"/>
<dbReference type="Pfam" id="PF01863">
    <property type="entry name" value="YgjP-like"/>
    <property type="match status" value="1"/>
</dbReference>
<dbReference type="STRING" id="653733.Selin_0245"/>
<protein>
    <recommendedName>
        <fullName evidence="1">YgjP-like metallopeptidase domain-containing protein</fullName>
    </recommendedName>
</protein>
<reference evidence="2 3" key="1">
    <citation type="submission" date="2010-12" db="EMBL/GenBank/DDBJ databases">
        <title>Complete sequence of Desulfurispirillum indicum S5.</title>
        <authorList>
            <consortium name="US DOE Joint Genome Institute"/>
            <person name="Lucas S."/>
            <person name="Copeland A."/>
            <person name="Lapidus A."/>
            <person name="Cheng J.-F."/>
            <person name="Goodwin L."/>
            <person name="Pitluck S."/>
            <person name="Chertkov O."/>
            <person name="Held B."/>
            <person name="Detter J.C."/>
            <person name="Han C."/>
            <person name="Tapia R."/>
            <person name="Land M."/>
            <person name="Hauser L."/>
            <person name="Kyrpides N."/>
            <person name="Ivanova N."/>
            <person name="Mikhailova N."/>
            <person name="Haggblom M."/>
            <person name="Rauschenbach I."/>
            <person name="Bini E."/>
            <person name="Woyke T."/>
        </authorList>
    </citation>
    <scope>NUCLEOTIDE SEQUENCE [LARGE SCALE GENOMIC DNA]</scope>
    <source>
        <strain evidence="3">ATCC BAA-1389 / DSM 22839 / S5</strain>
    </source>
</reference>
<evidence type="ECO:0000259" key="1">
    <source>
        <dbReference type="Pfam" id="PF01863"/>
    </source>
</evidence>
<accession>E6W6K1</accession>
<dbReference type="PANTHER" id="PTHR30399:SF1">
    <property type="entry name" value="UTP PYROPHOSPHATASE"/>
    <property type="match status" value="1"/>
</dbReference>
<evidence type="ECO:0000313" key="2">
    <source>
        <dbReference type="EMBL" id="ADU65001.1"/>
    </source>
</evidence>